<dbReference type="EMBL" id="JACWMY010000014">
    <property type="protein sequence ID" value="MBD1366832.1"/>
    <property type="molecule type" value="Genomic_DNA"/>
</dbReference>
<reference evidence="1 2" key="1">
    <citation type="submission" date="2020-09" db="EMBL/GenBank/DDBJ databases">
        <title>Novel species of Mucilaginibacter isolated from a glacier on the Tibetan Plateau.</title>
        <authorList>
            <person name="Liu Q."/>
            <person name="Xin Y.-H."/>
        </authorList>
    </citation>
    <scope>NUCLEOTIDE SEQUENCE [LARGE SCALE GENOMIC DNA]</scope>
    <source>
        <strain evidence="1 2">ZT4R22</strain>
    </source>
</reference>
<dbReference type="SUPFAM" id="SSF48452">
    <property type="entry name" value="TPR-like"/>
    <property type="match status" value="2"/>
</dbReference>
<evidence type="ECO:0000313" key="1">
    <source>
        <dbReference type="EMBL" id="MBD1366832.1"/>
    </source>
</evidence>
<dbReference type="SMART" id="SM00028">
    <property type="entry name" value="TPR"/>
    <property type="match status" value="4"/>
</dbReference>
<dbReference type="Proteomes" id="UP000606600">
    <property type="component" value="Unassembled WGS sequence"/>
</dbReference>
<gene>
    <name evidence="1" type="ORF">IDJ77_23685</name>
</gene>
<proteinExistence type="predicted"/>
<dbReference type="InterPro" id="IPR011990">
    <property type="entry name" value="TPR-like_helical_dom_sf"/>
</dbReference>
<evidence type="ECO:0008006" key="3">
    <source>
        <dbReference type="Google" id="ProtNLM"/>
    </source>
</evidence>
<name>A0ABR7WYY7_9SPHI</name>
<keyword evidence="2" id="KW-1185">Reference proteome</keyword>
<comment type="caution">
    <text evidence="1">The sequence shown here is derived from an EMBL/GenBank/DDBJ whole genome shotgun (WGS) entry which is preliminary data.</text>
</comment>
<dbReference type="Gene3D" id="1.25.40.10">
    <property type="entry name" value="Tetratricopeptide repeat domain"/>
    <property type="match status" value="2"/>
</dbReference>
<organism evidence="1 2">
    <name type="scientific">Mucilaginibacter pankratovii</name>
    <dbReference type="NCBI Taxonomy" id="2772110"/>
    <lineage>
        <taxon>Bacteria</taxon>
        <taxon>Pseudomonadati</taxon>
        <taxon>Bacteroidota</taxon>
        <taxon>Sphingobacteriia</taxon>
        <taxon>Sphingobacteriales</taxon>
        <taxon>Sphingobacteriaceae</taxon>
        <taxon>Mucilaginibacter</taxon>
    </lineage>
</organism>
<evidence type="ECO:0000313" key="2">
    <source>
        <dbReference type="Proteomes" id="UP000606600"/>
    </source>
</evidence>
<protein>
    <recommendedName>
        <fullName evidence="3">Tetratricopeptide repeat protein</fullName>
    </recommendedName>
</protein>
<sequence>MSHLINTILVLGCVFTLQTSKLSEANAYFDNKQYSKSIEICTHEIDRLSPKDSLYGKFLQLRASAYAELEDYQSAANDCEILLKMNPRNKLKYLDLSYMYGQSGNFDKCEEILHKGLKIIPHDPNLLNNLSYYIALSGKYADAVNYANEGLKYAKDKQTKAFLLNNRGYGLINLDKDSEGLVDINNSINLHPDNPFAFCYRAIANIHLKHWNTVCDDLNKAKGLGAERLTADLIIKYCSN</sequence>
<dbReference type="InterPro" id="IPR019734">
    <property type="entry name" value="TPR_rpt"/>
</dbReference>
<dbReference type="PANTHER" id="PTHR46014">
    <property type="entry name" value="TETRATRICOPEPTIDE REPEAT PROTEIN 1"/>
    <property type="match status" value="1"/>
</dbReference>
<accession>A0ABR7WYY7</accession>
<dbReference type="PANTHER" id="PTHR46014:SF1">
    <property type="entry name" value="TETRATRICOPEPTIDE REPEAT PROTEIN 1"/>
    <property type="match status" value="1"/>
</dbReference>
<dbReference type="RefSeq" id="WP_191191466.1">
    <property type="nucleotide sequence ID" value="NZ_JACWMY010000014.1"/>
</dbReference>
<dbReference type="InterPro" id="IPR052769">
    <property type="entry name" value="TPR_domain_protein"/>
</dbReference>